<feature type="domain" description="Response regulatory" evidence="5">
    <location>
        <begin position="7"/>
        <end position="124"/>
    </location>
</feature>
<dbReference type="InterPro" id="IPR001789">
    <property type="entry name" value="Sig_transdc_resp-reg_receiver"/>
</dbReference>
<dbReference type="SMART" id="SM00448">
    <property type="entry name" value="REC"/>
    <property type="match status" value="1"/>
</dbReference>
<dbReference type="Pfam" id="PF00072">
    <property type="entry name" value="Response_reg"/>
    <property type="match status" value="1"/>
</dbReference>
<evidence type="ECO:0000256" key="3">
    <source>
        <dbReference type="ARBA" id="ARBA00024867"/>
    </source>
</evidence>
<feature type="modified residue" description="4-aspartylphosphate" evidence="4">
    <location>
        <position position="57"/>
    </location>
</feature>
<organism evidence="6 8">
    <name type="scientific">Roseburia intestinalis L1-82</name>
    <dbReference type="NCBI Taxonomy" id="536231"/>
    <lineage>
        <taxon>Bacteria</taxon>
        <taxon>Bacillati</taxon>
        <taxon>Bacillota</taxon>
        <taxon>Clostridia</taxon>
        <taxon>Lachnospirales</taxon>
        <taxon>Lachnospiraceae</taxon>
        <taxon>Roseburia</taxon>
    </lineage>
</organism>
<gene>
    <name evidence="7" type="primary">rpfG_5</name>
    <name evidence="7" type="ORF">RIL182_03104</name>
    <name evidence="6" type="ORF">ROSINTL182_08499</name>
</gene>
<dbReference type="SUPFAM" id="SSF52172">
    <property type="entry name" value="CheY-like"/>
    <property type="match status" value="1"/>
</dbReference>
<dbReference type="InterPro" id="IPR011006">
    <property type="entry name" value="CheY-like_superfamily"/>
</dbReference>
<dbReference type="EMBL" id="ABYJ02000189">
    <property type="protein sequence ID" value="EEU99630.1"/>
    <property type="molecule type" value="Genomic_DNA"/>
</dbReference>
<dbReference type="Gene3D" id="3.40.50.2300">
    <property type="match status" value="1"/>
</dbReference>
<evidence type="ECO:0000256" key="4">
    <source>
        <dbReference type="PROSITE-ProRule" id="PRU00169"/>
    </source>
</evidence>
<evidence type="ECO:0000256" key="1">
    <source>
        <dbReference type="ARBA" id="ARBA00018672"/>
    </source>
</evidence>
<reference evidence="6 8" key="1">
    <citation type="submission" date="2009-08" db="EMBL/GenBank/DDBJ databases">
        <authorList>
            <person name="Weinstock G."/>
            <person name="Sodergren E."/>
            <person name="Clifton S."/>
            <person name="Fulton L."/>
            <person name="Fulton B."/>
            <person name="Courtney L."/>
            <person name="Fronick C."/>
            <person name="Harrison M."/>
            <person name="Strong C."/>
            <person name="Farmer C."/>
            <person name="Delahaunty K."/>
            <person name="Markovic C."/>
            <person name="Hall O."/>
            <person name="Minx P."/>
            <person name="Tomlinson C."/>
            <person name="Mitreva M."/>
            <person name="Nelson J."/>
            <person name="Hou S."/>
            <person name="Wollam A."/>
            <person name="Pepin K.H."/>
            <person name="Johnson M."/>
            <person name="Bhonagiri V."/>
            <person name="Nash W.E."/>
            <person name="Warren W."/>
            <person name="Chinwalla A."/>
            <person name="Mardis E.R."/>
            <person name="Wilson R.K."/>
        </authorList>
    </citation>
    <scope>NUCLEOTIDE SEQUENCE [LARGE SCALE GENOMIC DNA]</scope>
    <source>
        <strain evidence="6 8">L1-82</strain>
    </source>
</reference>
<dbReference type="EMBL" id="LR027880">
    <property type="protein sequence ID" value="VCV23224.1"/>
    <property type="molecule type" value="Genomic_DNA"/>
</dbReference>
<dbReference type="PROSITE" id="PS50110">
    <property type="entry name" value="RESPONSE_REGULATORY"/>
    <property type="match status" value="1"/>
</dbReference>
<dbReference type="PANTHER" id="PTHR44591">
    <property type="entry name" value="STRESS RESPONSE REGULATOR PROTEIN 1"/>
    <property type="match status" value="1"/>
</dbReference>
<dbReference type="AlphaFoldDB" id="C7GEZ6"/>
<dbReference type="Proteomes" id="UP000294398">
    <property type="component" value="Chromosome"/>
</dbReference>
<dbReference type="PANTHER" id="PTHR44591:SF3">
    <property type="entry name" value="RESPONSE REGULATORY DOMAIN-CONTAINING PROTEIN"/>
    <property type="match status" value="1"/>
</dbReference>
<keyword evidence="9" id="KW-1185">Reference proteome</keyword>
<dbReference type="InterPro" id="IPR050595">
    <property type="entry name" value="Bact_response_regulator"/>
</dbReference>
<dbReference type="Proteomes" id="UP000004828">
    <property type="component" value="Unassembled WGS sequence"/>
</dbReference>
<evidence type="ECO:0000313" key="7">
    <source>
        <dbReference type="EMBL" id="VCV23224.1"/>
    </source>
</evidence>
<sequence length="144" mass="16487">MEQSKETLLIVDDSRLQRAVLNEIFSPAFNILEVSSGEECLQMIKDKKNMIDLVLLDLVMQGMDGFDVLKHRQEMPEFKQIPVVVLTTTDTPEVQTKAFELGASDFLSKPTEPAIARHRIDNILKTNRRLNHILQKQEALRIKS</sequence>
<dbReference type="GO" id="GO:0016787">
    <property type="term" value="F:hydrolase activity"/>
    <property type="evidence" value="ECO:0007669"/>
    <property type="project" value="UniProtKB-KW"/>
</dbReference>
<dbReference type="GO" id="GO:0000160">
    <property type="term" value="P:phosphorelay signal transduction system"/>
    <property type="evidence" value="ECO:0007669"/>
    <property type="project" value="InterPro"/>
</dbReference>
<keyword evidence="7" id="KW-0378">Hydrolase</keyword>
<keyword evidence="2 4" id="KW-0597">Phosphoprotein</keyword>
<evidence type="ECO:0000313" key="8">
    <source>
        <dbReference type="Proteomes" id="UP000004828"/>
    </source>
</evidence>
<dbReference type="HOGENOM" id="CLU_000445_69_17_9"/>
<evidence type="ECO:0000313" key="6">
    <source>
        <dbReference type="EMBL" id="EEU99630.1"/>
    </source>
</evidence>
<evidence type="ECO:0000313" key="9">
    <source>
        <dbReference type="Proteomes" id="UP000294398"/>
    </source>
</evidence>
<evidence type="ECO:0000259" key="5">
    <source>
        <dbReference type="PROSITE" id="PS50110"/>
    </source>
</evidence>
<comment type="function">
    <text evidence="3">May play the central regulatory role in sporulation. It may be an element of the effector pathway responsible for the activation of sporulation genes in response to nutritional stress. Spo0A may act in concert with spo0H (a sigma factor) to control the expression of some genes that are critical to the sporulation process.</text>
</comment>
<accession>C7GEZ6</accession>
<protein>
    <recommendedName>
        <fullName evidence="1">Stage 0 sporulation protein A homolog</fullName>
    </recommendedName>
</protein>
<proteinExistence type="predicted"/>
<dbReference type="CDD" id="cd00156">
    <property type="entry name" value="REC"/>
    <property type="match status" value="1"/>
</dbReference>
<dbReference type="RefSeq" id="WP_006858563.1">
    <property type="nucleotide sequence ID" value="NZ_GG692738.1"/>
</dbReference>
<evidence type="ECO:0000256" key="2">
    <source>
        <dbReference type="ARBA" id="ARBA00022553"/>
    </source>
</evidence>
<reference evidence="7 9" key="2">
    <citation type="submission" date="2018-09" db="EMBL/GenBank/DDBJ databases">
        <authorList>
            <person name="Petit M.-A."/>
            <person name="Lossouarn J."/>
        </authorList>
    </citation>
    <scope>NUCLEOTIDE SEQUENCE [LARGE SCALE GENOMIC DNA]</scope>
    <source>
        <strain evidence="7 9">L1-82</strain>
    </source>
</reference>
<name>C7GEZ6_9FIRM</name>
<dbReference type="GeneID" id="71454212"/>